<dbReference type="EMBL" id="CM000141">
    <property type="protein sequence ID" value="EEE60774.1"/>
    <property type="molecule type" value="Genomic_DNA"/>
</dbReference>
<dbReference type="SUPFAM" id="SSF48239">
    <property type="entry name" value="Terpenoid cyclases/Protein prenyltransferases"/>
    <property type="match status" value="1"/>
</dbReference>
<dbReference type="PANTHER" id="PTHR31973">
    <property type="entry name" value="POLYPROTEIN, PUTATIVE-RELATED"/>
    <property type="match status" value="1"/>
</dbReference>
<dbReference type="Pfam" id="PF03108">
    <property type="entry name" value="DBD_Tnp_Mut"/>
    <property type="match status" value="1"/>
</dbReference>
<dbReference type="SUPFAM" id="SSF48576">
    <property type="entry name" value="Terpenoid synthases"/>
    <property type="match status" value="1"/>
</dbReference>
<feature type="region of interest" description="Disordered" evidence="5">
    <location>
        <begin position="773"/>
        <end position="794"/>
    </location>
</feature>
<evidence type="ECO:0000259" key="6">
    <source>
        <dbReference type="PROSITE" id="PS50966"/>
    </source>
</evidence>
<dbReference type="Proteomes" id="UP000007752">
    <property type="component" value="Chromosome 4"/>
</dbReference>
<feature type="compositionally biased region" description="Polar residues" evidence="5">
    <location>
        <begin position="781"/>
        <end position="793"/>
    </location>
</feature>
<dbReference type="InterPro" id="IPR005630">
    <property type="entry name" value="Terpene_synthase_metal-bd"/>
</dbReference>
<dbReference type="InterPro" id="IPR004332">
    <property type="entry name" value="Transposase_MuDR"/>
</dbReference>
<feature type="domain" description="SWIM-type" evidence="6">
    <location>
        <begin position="654"/>
        <end position="686"/>
    </location>
</feature>
<feature type="compositionally biased region" description="Basic and acidic residues" evidence="5">
    <location>
        <begin position="193"/>
        <end position="207"/>
    </location>
</feature>
<dbReference type="Gene3D" id="1.10.600.10">
    <property type="entry name" value="Farnesyl Diphosphate Synthase"/>
    <property type="match status" value="2"/>
</dbReference>
<feature type="region of interest" description="Disordered" evidence="5">
    <location>
        <begin position="721"/>
        <end position="757"/>
    </location>
</feature>
<dbReference type="Gene3D" id="1.50.10.130">
    <property type="entry name" value="Terpene synthase, N-terminal domain"/>
    <property type="match status" value="1"/>
</dbReference>
<accession>B9FEJ1</accession>
<reference evidence="7" key="1">
    <citation type="journal article" date="2005" name="PLoS Biol.">
        <title>The genomes of Oryza sativa: a history of duplications.</title>
        <authorList>
            <person name="Yu J."/>
            <person name="Wang J."/>
            <person name="Lin W."/>
            <person name="Li S."/>
            <person name="Li H."/>
            <person name="Zhou J."/>
            <person name="Ni P."/>
            <person name="Dong W."/>
            <person name="Hu S."/>
            <person name="Zeng C."/>
            <person name="Zhang J."/>
            <person name="Zhang Y."/>
            <person name="Li R."/>
            <person name="Xu Z."/>
            <person name="Li S."/>
            <person name="Li X."/>
            <person name="Zheng H."/>
            <person name="Cong L."/>
            <person name="Lin L."/>
            <person name="Yin J."/>
            <person name="Geng J."/>
            <person name="Li G."/>
            <person name="Shi J."/>
            <person name="Liu J."/>
            <person name="Lv H."/>
            <person name="Li J."/>
            <person name="Wang J."/>
            <person name="Deng Y."/>
            <person name="Ran L."/>
            <person name="Shi X."/>
            <person name="Wang X."/>
            <person name="Wu Q."/>
            <person name="Li C."/>
            <person name="Ren X."/>
            <person name="Wang J."/>
            <person name="Wang X."/>
            <person name="Li D."/>
            <person name="Liu D."/>
            <person name="Zhang X."/>
            <person name="Ji Z."/>
            <person name="Zhao W."/>
            <person name="Sun Y."/>
            <person name="Zhang Z."/>
            <person name="Bao J."/>
            <person name="Han Y."/>
            <person name="Dong L."/>
            <person name="Ji J."/>
            <person name="Chen P."/>
            <person name="Wu S."/>
            <person name="Liu J."/>
            <person name="Xiao Y."/>
            <person name="Bu D."/>
            <person name="Tan J."/>
            <person name="Yang L."/>
            <person name="Ye C."/>
            <person name="Zhang J."/>
            <person name="Xu J."/>
            <person name="Zhou Y."/>
            <person name="Yu Y."/>
            <person name="Zhang B."/>
            <person name="Zhuang S."/>
            <person name="Wei H."/>
            <person name="Liu B."/>
            <person name="Lei M."/>
            <person name="Yu H."/>
            <person name="Li Y."/>
            <person name="Xu H."/>
            <person name="Wei S."/>
            <person name="He X."/>
            <person name="Fang L."/>
            <person name="Zhang Z."/>
            <person name="Zhang Y."/>
            <person name="Huang X."/>
            <person name="Su Z."/>
            <person name="Tong W."/>
            <person name="Li J."/>
            <person name="Tong Z."/>
            <person name="Li S."/>
            <person name="Ye J."/>
            <person name="Wang L."/>
            <person name="Fang L."/>
            <person name="Lei T."/>
            <person name="Chen C."/>
            <person name="Chen H."/>
            <person name="Xu Z."/>
            <person name="Li H."/>
            <person name="Huang H."/>
            <person name="Zhang F."/>
            <person name="Xu H."/>
            <person name="Li N."/>
            <person name="Zhao C."/>
            <person name="Li S."/>
            <person name="Dong L."/>
            <person name="Huang Y."/>
            <person name="Li L."/>
            <person name="Xi Y."/>
            <person name="Qi Q."/>
            <person name="Li W."/>
            <person name="Zhang B."/>
            <person name="Hu W."/>
            <person name="Zhang Y."/>
            <person name="Tian X."/>
            <person name="Jiao Y."/>
            <person name="Liang X."/>
            <person name="Jin J."/>
            <person name="Gao L."/>
            <person name="Zheng W."/>
            <person name="Hao B."/>
            <person name="Liu S."/>
            <person name="Wang W."/>
            <person name="Yuan L."/>
            <person name="Cao M."/>
            <person name="McDermott J."/>
            <person name="Samudrala R."/>
            <person name="Wang J."/>
            <person name="Wong G.K."/>
            <person name="Yang H."/>
        </authorList>
    </citation>
    <scope>NUCLEOTIDE SEQUENCE [LARGE SCALE GENOMIC DNA]</scope>
</reference>
<sequence length="1227" mass="140605">MGRTSISFIVHTGCTTGGSSRKSGGERICSSIYLLDRDSLKFIDLEESLLIHGYQKGDGVYYLKPSYVPPQGLVQILNDEQIKMMLDDHKTETECSLYFFARPRELVTDNGSTSRFVSPSSIPLIGHHNSVPGDFDKDDLILHEEYVQQQLREKKKGKEPVIGKEPVMFFQGDSDTEDLYGTNQVDVEVNQAEPHRGKTTQEKELVGKKTNKRKEKDIGQSAEVDYLSDEPNDDTIDFNDEAPIYVHRSRGIEDIIFYESTLRRPHMQVGMLFSNVDLFRAALKNMIINMGREVFKGKNDRNQVSVKCKADNCPWYIYASKLPGEDTFKIKKYVSKHSCGKSHNIAQLDWRWLTNEYMEFFRSDKKWDAHAFQDCVRRDTNVEVSISKAYRARREAYKKVMGDHDLQFKRIQDYAHAVLSANPGSKVFVKCEVSPEPEIRPRFQRLFLSFDAQITGFLGGCRPFIGIDGCHIKLNNGSQILAAQGRDANNNLFPIAFAVVESECTESWTWFLLCLEKAIGKGEEFGGWVFMSDRQKANNLRAWEWLSKVPTKHWCRYMFSSRAKTDLLLNNISETYNSKILGARDEPIITMVEHIRTKMKGDFNNKREGAERDNWQIPPNILKKLEAEKNEARYCKSVCAGRGIWQVSPFGNQYVVDLNKHTCGCRKWDLTGIPCLHAVSAIQGFMQRPESYVDDILTKDAYARTYCGMIYPVPDETQWEKTPFPDVDPPVARTQPGRPKTKRTRASDEPRVQGRSVAKTTIRCSVCKEFGHNSRKHGKDNQSSSSQNRSETCMQERAEKLKGDIRTLFGTCNDISARMNLVDSIQHLGIVHLFQEQIEDALMSIHESEFTSSSLYEVALRFRLLREHGFWVPPDAFNKFKGDDGRFRNEIANDPRGLLSLYNAAHLLIHGEPELEEAITFAREHLKLMSQDNVLNPPLACQVRRALTLPLPRTFKRVETICYMLEYQLEEGNIPILLDLARLDFNLLQHIHLKELKAISEWWKDLYGYMGLSYIRDRTIEGYTWSYMMFYEEGFAFTRMFVAKLIALFQKQSTYYLQEAEWSNQKYKPGFKDQVVLSTKSSAVQLLCVAAMVGWGGTMTTEAFEWVASGNAAVIACAKIGRFMNDIAAFKRGKNKRDVASSVECYMNENGVTSEAAFAKINALVEDEWRSTNQTRLEHRTLLPMVQRIVNFTVSMALFYDDKKDAYTFGTLLREIVESLFVKPVPI</sequence>
<reference evidence="7" key="2">
    <citation type="submission" date="2008-12" db="EMBL/GenBank/DDBJ databases">
        <title>Improved gene annotation of the rice (Oryza sativa) genomes.</title>
        <authorList>
            <person name="Wang J."/>
            <person name="Li R."/>
            <person name="Fan W."/>
            <person name="Huang Q."/>
            <person name="Zhang J."/>
            <person name="Zhou Y."/>
            <person name="Hu Y."/>
            <person name="Zi S."/>
            <person name="Li J."/>
            <person name="Ni P."/>
            <person name="Zheng H."/>
            <person name="Zhang Y."/>
            <person name="Zhao M."/>
            <person name="Hao Q."/>
            <person name="McDermott J."/>
            <person name="Samudrala R."/>
            <person name="Kristiansen K."/>
            <person name="Wong G.K.-S."/>
        </authorList>
    </citation>
    <scope>NUCLEOTIDE SEQUENCE</scope>
</reference>
<dbReference type="AlphaFoldDB" id="B9FEJ1"/>
<evidence type="ECO:0000256" key="2">
    <source>
        <dbReference type="ARBA" id="ARBA00022771"/>
    </source>
</evidence>
<organism evidence="7">
    <name type="scientific">Oryza sativa subsp. japonica</name>
    <name type="common">Rice</name>
    <dbReference type="NCBI Taxonomy" id="39947"/>
    <lineage>
        <taxon>Eukaryota</taxon>
        <taxon>Viridiplantae</taxon>
        <taxon>Streptophyta</taxon>
        <taxon>Embryophyta</taxon>
        <taxon>Tracheophyta</taxon>
        <taxon>Spermatophyta</taxon>
        <taxon>Magnoliopsida</taxon>
        <taxon>Liliopsida</taxon>
        <taxon>Poales</taxon>
        <taxon>Poaceae</taxon>
        <taxon>BOP clade</taxon>
        <taxon>Oryzoideae</taxon>
        <taxon>Oryzeae</taxon>
        <taxon>Oryzinae</taxon>
        <taxon>Oryza</taxon>
        <taxon>Oryza sativa</taxon>
    </lineage>
</organism>
<evidence type="ECO:0000256" key="1">
    <source>
        <dbReference type="ARBA" id="ARBA00022723"/>
    </source>
</evidence>
<evidence type="ECO:0000256" key="3">
    <source>
        <dbReference type="ARBA" id="ARBA00022833"/>
    </source>
</evidence>
<keyword evidence="3" id="KW-0862">Zinc</keyword>
<dbReference type="GO" id="GO:0010333">
    <property type="term" value="F:terpene synthase activity"/>
    <property type="evidence" value="ECO:0007669"/>
    <property type="project" value="InterPro"/>
</dbReference>
<dbReference type="Pfam" id="PF03936">
    <property type="entry name" value="Terpene_synth_C"/>
    <property type="match status" value="1"/>
</dbReference>
<dbReference type="SMART" id="SM00575">
    <property type="entry name" value="ZnF_PMZ"/>
    <property type="match status" value="1"/>
</dbReference>
<dbReference type="Pfam" id="PF04434">
    <property type="entry name" value="SWIM"/>
    <property type="match status" value="1"/>
</dbReference>
<dbReference type="InterPro" id="IPR008949">
    <property type="entry name" value="Isoprenoid_synthase_dom_sf"/>
</dbReference>
<dbReference type="PANTHER" id="PTHR31973:SF187">
    <property type="entry name" value="MUTATOR TRANSPOSASE MUDRA PROTEIN"/>
    <property type="match status" value="1"/>
</dbReference>
<gene>
    <name evidence="7" type="ORF">OsJ_14341</name>
</gene>
<dbReference type="Pfam" id="PF01397">
    <property type="entry name" value="Terpene_synth"/>
    <property type="match status" value="1"/>
</dbReference>
<dbReference type="InterPro" id="IPR006564">
    <property type="entry name" value="Znf_PMZ"/>
</dbReference>
<dbReference type="InterPro" id="IPR008930">
    <property type="entry name" value="Terpenoid_cyclase/PrenylTrfase"/>
</dbReference>
<dbReference type="InterPro" id="IPR036965">
    <property type="entry name" value="Terpene_synth_N_sf"/>
</dbReference>
<dbReference type="InterPro" id="IPR001906">
    <property type="entry name" value="Terpene_synth_N"/>
</dbReference>
<dbReference type="GO" id="GO:0000287">
    <property type="term" value="F:magnesium ion binding"/>
    <property type="evidence" value="ECO:0007669"/>
    <property type="project" value="InterPro"/>
</dbReference>
<evidence type="ECO:0000256" key="4">
    <source>
        <dbReference type="PROSITE-ProRule" id="PRU00325"/>
    </source>
</evidence>
<feature type="region of interest" description="Disordered" evidence="5">
    <location>
        <begin position="193"/>
        <end position="221"/>
    </location>
</feature>
<keyword evidence="2 4" id="KW-0863">Zinc-finger</keyword>
<keyword evidence="1" id="KW-0479">Metal-binding</keyword>
<dbReference type="GO" id="GO:0008270">
    <property type="term" value="F:zinc ion binding"/>
    <property type="evidence" value="ECO:0007669"/>
    <property type="project" value="UniProtKB-KW"/>
</dbReference>
<name>B9FEJ1_ORYSJ</name>
<evidence type="ECO:0000256" key="5">
    <source>
        <dbReference type="SAM" id="MobiDB-lite"/>
    </source>
</evidence>
<evidence type="ECO:0000313" key="7">
    <source>
        <dbReference type="EMBL" id="EEE60774.1"/>
    </source>
</evidence>
<dbReference type="InterPro" id="IPR007527">
    <property type="entry name" value="Znf_SWIM"/>
</dbReference>
<dbReference type="PROSITE" id="PS50966">
    <property type="entry name" value="ZF_SWIM"/>
    <property type="match status" value="1"/>
</dbReference>
<proteinExistence type="predicted"/>
<protein>
    <recommendedName>
        <fullName evidence="6">SWIM-type domain-containing protein</fullName>
    </recommendedName>
</protein>